<name>A0A193BSS7_AMYOR</name>
<keyword evidence="3" id="KW-1185">Reference proteome</keyword>
<dbReference type="eggNOG" id="ENOG5032Z07">
    <property type="taxonomic scope" value="Bacteria"/>
</dbReference>
<feature type="transmembrane region" description="Helical" evidence="1">
    <location>
        <begin position="164"/>
        <end position="182"/>
    </location>
</feature>
<evidence type="ECO:0000313" key="3">
    <source>
        <dbReference type="Proteomes" id="UP000093695"/>
    </source>
</evidence>
<accession>A0A193BSS7</accession>
<feature type="transmembrane region" description="Helical" evidence="1">
    <location>
        <begin position="81"/>
        <end position="103"/>
    </location>
</feature>
<dbReference type="KEGG" id="aori:SD37_05900"/>
<dbReference type="RefSeq" id="WP_044852189.1">
    <property type="nucleotide sequence ID" value="NZ_CP016174.1"/>
</dbReference>
<dbReference type="EMBL" id="CP016174">
    <property type="protein sequence ID" value="ANN15233.1"/>
    <property type="molecule type" value="Genomic_DNA"/>
</dbReference>
<protein>
    <submittedName>
        <fullName evidence="2">Uncharacterized protein</fullName>
    </submittedName>
</protein>
<keyword evidence="1" id="KW-1133">Transmembrane helix</keyword>
<dbReference type="STRING" id="31958.SD37_05900"/>
<organism evidence="2 3">
    <name type="scientific">Amycolatopsis orientalis</name>
    <name type="common">Nocardia orientalis</name>
    <dbReference type="NCBI Taxonomy" id="31958"/>
    <lineage>
        <taxon>Bacteria</taxon>
        <taxon>Bacillati</taxon>
        <taxon>Actinomycetota</taxon>
        <taxon>Actinomycetes</taxon>
        <taxon>Pseudonocardiales</taxon>
        <taxon>Pseudonocardiaceae</taxon>
        <taxon>Amycolatopsis</taxon>
    </lineage>
</organism>
<dbReference type="Proteomes" id="UP000093695">
    <property type="component" value="Chromosome"/>
</dbReference>
<evidence type="ECO:0000256" key="1">
    <source>
        <dbReference type="SAM" id="Phobius"/>
    </source>
</evidence>
<dbReference type="AlphaFoldDB" id="A0A193BSS7"/>
<feature type="transmembrane region" description="Helical" evidence="1">
    <location>
        <begin position="109"/>
        <end position="128"/>
    </location>
</feature>
<sequence length="192" mass="19444">MTDGQFTKGHLITLLISSAIGVGFGAGWWFFGASSAGSAPLVVVGVVAVLALAGWLALTARRGAGLPSGGGREESPFGKQYGIAVLLMLVGIFAGARVLSAVFEVPEAVPAWVLFVVGLHFLPFAKLFGSRRFLVLSALLCAVAVLAAVLAIVGWAAAWQLVPGFGGAVVLWATVAAGLLAADRQGATSPAS</sequence>
<feature type="transmembrane region" description="Helical" evidence="1">
    <location>
        <begin position="37"/>
        <end position="60"/>
    </location>
</feature>
<dbReference type="InterPro" id="IPR053824">
    <property type="entry name" value="DUF7010"/>
</dbReference>
<proteinExistence type="predicted"/>
<feature type="transmembrane region" description="Helical" evidence="1">
    <location>
        <begin position="135"/>
        <end position="158"/>
    </location>
</feature>
<keyword evidence="1" id="KW-0812">Transmembrane</keyword>
<dbReference type="Pfam" id="PF22765">
    <property type="entry name" value="DUF7010"/>
    <property type="match status" value="1"/>
</dbReference>
<evidence type="ECO:0000313" key="2">
    <source>
        <dbReference type="EMBL" id="ANN15233.1"/>
    </source>
</evidence>
<keyword evidence="1" id="KW-0472">Membrane</keyword>
<reference evidence="2 3" key="1">
    <citation type="journal article" date="2015" name="Genome Announc.">
        <title>Draft Genome Sequence of Norvancomycin-Producing Strain Amycolatopsis orientalis CPCC200066.</title>
        <authorList>
            <person name="Lei X."/>
            <person name="Yuan F."/>
            <person name="Shi Y."/>
            <person name="Li X."/>
            <person name="Wang L."/>
            <person name="Hong B."/>
        </authorList>
    </citation>
    <scope>NUCLEOTIDE SEQUENCE [LARGE SCALE GENOMIC DNA]</scope>
    <source>
        <strain evidence="2 3">B-37</strain>
    </source>
</reference>
<feature type="transmembrane region" description="Helical" evidence="1">
    <location>
        <begin position="12"/>
        <end position="31"/>
    </location>
</feature>
<gene>
    <name evidence="2" type="ORF">SD37_05900</name>
</gene>